<dbReference type="SUPFAM" id="SSF52540">
    <property type="entry name" value="P-loop containing nucleoside triphosphate hydrolases"/>
    <property type="match status" value="1"/>
</dbReference>
<evidence type="ECO:0000313" key="13">
    <source>
        <dbReference type="EMBL" id="SUQ24652.1"/>
    </source>
</evidence>
<dbReference type="InterPro" id="IPR003758">
    <property type="entry name" value="LpxK"/>
</dbReference>
<evidence type="ECO:0000256" key="10">
    <source>
        <dbReference type="ARBA" id="ARBA00022840"/>
    </source>
</evidence>
<dbReference type="AlphaFoldDB" id="A0A380S5Z7"/>
<evidence type="ECO:0000256" key="6">
    <source>
        <dbReference type="ARBA" id="ARBA00022556"/>
    </source>
</evidence>
<dbReference type="PANTHER" id="PTHR42724">
    <property type="entry name" value="TETRAACYLDISACCHARIDE 4'-KINASE"/>
    <property type="match status" value="1"/>
</dbReference>
<keyword evidence="11" id="KW-0443">Lipid metabolism</keyword>
<evidence type="ECO:0000256" key="11">
    <source>
        <dbReference type="ARBA" id="ARBA00023098"/>
    </source>
</evidence>
<comment type="function">
    <text evidence="1">Transfers the gamma-phosphate of ATP to the 4'-position of a tetraacyldisaccharide 1-phosphate intermediate (termed DS-1-P) to form tetraacyldisaccharide 1,4'-bis-phosphate (lipid IVA).</text>
</comment>
<dbReference type="GO" id="GO:0005886">
    <property type="term" value="C:plasma membrane"/>
    <property type="evidence" value="ECO:0007669"/>
    <property type="project" value="TreeGrafter"/>
</dbReference>
<keyword evidence="7" id="KW-0808">Transferase</keyword>
<gene>
    <name evidence="13" type="ORF">SAMN05661053_2064</name>
</gene>
<dbReference type="GO" id="GO:0009244">
    <property type="term" value="P:lipopolysaccharide core region biosynthetic process"/>
    <property type="evidence" value="ECO:0007669"/>
    <property type="project" value="TreeGrafter"/>
</dbReference>
<dbReference type="UniPathway" id="UPA00359">
    <property type="reaction ID" value="UER00482"/>
</dbReference>
<dbReference type="EC" id="2.7.1.130" evidence="3"/>
<dbReference type="RefSeq" id="WP_258285863.1">
    <property type="nucleotide sequence ID" value="NZ_UHJL01000003.1"/>
</dbReference>
<evidence type="ECO:0000256" key="12">
    <source>
        <dbReference type="ARBA" id="ARBA00029757"/>
    </source>
</evidence>
<evidence type="ECO:0000256" key="9">
    <source>
        <dbReference type="ARBA" id="ARBA00022777"/>
    </source>
</evidence>
<dbReference type="Proteomes" id="UP000255423">
    <property type="component" value="Unassembled WGS sequence"/>
</dbReference>
<reference evidence="13 14" key="1">
    <citation type="submission" date="2017-08" db="EMBL/GenBank/DDBJ databases">
        <authorList>
            <person name="de Groot N.N."/>
        </authorList>
    </citation>
    <scope>NUCLEOTIDE SEQUENCE [LARGE SCALE GENOMIC DNA]</scope>
    <source>
        <strain evidence="13 14">HM2</strain>
    </source>
</reference>
<comment type="pathway">
    <text evidence="2">Glycolipid biosynthesis; lipid IV(A) biosynthesis; lipid IV(A) from (3R)-3-hydroxytetradecanoyl-[acyl-carrier-protein] and UDP-N-acetyl-alpha-D-glucosamine: step 6/6.</text>
</comment>
<organism evidence="13 14">
    <name type="scientific">Fibrobacter succinogenes</name>
    <name type="common">Bacteroides succinogenes</name>
    <dbReference type="NCBI Taxonomy" id="833"/>
    <lineage>
        <taxon>Bacteria</taxon>
        <taxon>Pseudomonadati</taxon>
        <taxon>Fibrobacterota</taxon>
        <taxon>Fibrobacteria</taxon>
        <taxon>Fibrobacterales</taxon>
        <taxon>Fibrobacteraceae</taxon>
        <taxon>Fibrobacter</taxon>
    </lineage>
</organism>
<keyword evidence="5" id="KW-0444">Lipid biosynthesis</keyword>
<name>A0A380S5Z7_FIBSU</name>
<accession>A0A380S5Z7</accession>
<dbReference type="GO" id="GO:0009245">
    <property type="term" value="P:lipid A biosynthetic process"/>
    <property type="evidence" value="ECO:0007669"/>
    <property type="project" value="UniProtKB-KW"/>
</dbReference>
<evidence type="ECO:0000256" key="8">
    <source>
        <dbReference type="ARBA" id="ARBA00022741"/>
    </source>
</evidence>
<evidence type="ECO:0000256" key="3">
    <source>
        <dbReference type="ARBA" id="ARBA00012071"/>
    </source>
</evidence>
<sequence length="305" mass="34795">MTSIRALPMTLFAKPFRLVAAAFYRIAYKLHHKLFLRPQPPIQAPVIIVGSYLAGGAGKTPFSIWLAKRFQEQGKRTAILCHSAAWDEFVMMQREFQSAELSQIKVFTTRNRYKTAKEIQDKFDIILCDDGFEDSRFTGVRYICLDWQEPPTSWKSLMPAGPFRSLKQDHDENKIVHLRCFDSKSQAPDVRFYIKSITNYVPGTPLSATIICGLGSPKRFIDDVHAFTKSTEKAACIHIEKTIIRPDHDKNFAQVVQNELSRGNDIIISQKDACRLPQTILAYPQVHIAIQEIEVSDKILKELPL</sequence>
<evidence type="ECO:0000256" key="4">
    <source>
        <dbReference type="ARBA" id="ARBA00016436"/>
    </source>
</evidence>
<evidence type="ECO:0000256" key="5">
    <source>
        <dbReference type="ARBA" id="ARBA00022516"/>
    </source>
</evidence>
<evidence type="ECO:0000256" key="1">
    <source>
        <dbReference type="ARBA" id="ARBA00002274"/>
    </source>
</evidence>
<dbReference type="PANTHER" id="PTHR42724:SF1">
    <property type="entry name" value="TETRAACYLDISACCHARIDE 4'-KINASE, MITOCHONDRIAL-RELATED"/>
    <property type="match status" value="1"/>
</dbReference>
<keyword evidence="9 13" id="KW-0418">Kinase</keyword>
<evidence type="ECO:0000256" key="2">
    <source>
        <dbReference type="ARBA" id="ARBA00004870"/>
    </source>
</evidence>
<protein>
    <recommendedName>
        <fullName evidence="4">Tetraacyldisaccharide 4'-kinase</fullName>
        <ecNumber evidence="3">2.7.1.130</ecNumber>
    </recommendedName>
    <alternativeName>
        <fullName evidence="12">Lipid A 4'-kinase</fullName>
    </alternativeName>
</protein>
<proteinExistence type="predicted"/>
<dbReference type="GO" id="GO:0005524">
    <property type="term" value="F:ATP binding"/>
    <property type="evidence" value="ECO:0007669"/>
    <property type="project" value="UniProtKB-KW"/>
</dbReference>
<dbReference type="Pfam" id="PF02606">
    <property type="entry name" value="LpxK"/>
    <property type="match status" value="2"/>
</dbReference>
<dbReference type="InterPro" id="IPR027417">
    <property type="entry name" value="P-loop_NTPase"/>
</dbReference>
<dbReference type="GO" id="GO:0009029">
    <property type="term" value="F:lipid-A 4'-kinase activity"/>
    <property type="evidence" value="ECO:0007669"/>
    <property type="project" value="UniProtKB-EC"/>
</dbReference>
<keyword evidence="10" id="KW-0067">ATP-binding</keyword>
<evidence type="ECO:0000313" key="14">
    <source>
        <dbReference type="Proteomes" id="UP000255423"/>
    </source>
</evidence>
<keyword evidence="8" id="KW-0547">Nucleotide-binding</keyword>
<keyword evidence="6" id="KW-0441">Lipid A biosynthesis</keyword>
<dbReference type="EMBL" id="UHJL01000003">
    <property type="protein sequence ID" value="SUQ24652.1"/>
    <property type="molecule type" value="Genomic_DNA"/>
</dbReference>
<evidence type="ECO:0000256" key="7">
    <source>
        <dbReference type="ARBA" id="ARBA00022679"/>
    </source>
</evidence>